<dbReference type="InterPro" id="IPR030700">
    <property type="entry name" value="N-end_Aminoacyl_Trfase"/>
</dbReference>
<dbReference type="Proteomes" id="UP000008227">
    <property type="component" value="Chromosome 14"/>
</dbReference>
<dbReference type="VGNC" id="VGNC:85604">
    <property type="gene designation" value="ATE1"/>
</dbReference>
<protein>
    <recommendedName>
        <fullName evidence="5">Arginyl-tRNA--protein transferase 1</fullName>
        <shortName evidence="5">Arginyltransferase 1</shortName>
        <shortName evidence="5">R-transferase 1</shortName>
        <ecNumber evidence="5">2.3.2.8</ecNumber>
    </recommendedName>
    <alternativeName>
        <fullName evidence="5">Arginine-tRNA--protein transferase 1</fullName>
    </alternativeName>
</protein>
<evidence type="ECO:0000256" key="5">
    <source>
        <dbReference type="PIRNR" id="PIRNR037207"/>
    </source>
</evidence>
<reference evidence="11" key="1">
    <citation type="submission" date="2009-11" db="EMBL/GenBank/DDBJ databases">
        <authorList>
            <consortium name="Porcine genome sequencing project"/>
        </authorList>
    </citation>
    <scope>NUCLEOTIDE SEQUENCE [LARGE SCALE GENOMIC DNA]</scope>
    <source>
        <strain evidence="11">Duroc</strain>
    </source>
</reference>
<evidence type="ECO:0000313" key="11">
    <source>
        <dbReference type="Proteomes" id="UP000008227"/>
    </source>
</evidence>
<reference evidence="9" key="2">
    <citation type="journal article" date="2019" name="PeerJ">
        <title>Genes of the pig, Sus scrofa, reconstructed with EvidentialGene.</title>
        <authorList>
            <person name="Gilbert D.G."/>
        </authorList>
    </citation>
    <scope>NUCLEOTIDE SEQUENCE</scope>
</reference>
<dbReference type="CTD" id="11101"/>
<feature type="domain" description="N-end rule aminoacyl transferase C-terminal" evidence="8">
    <location>
        <begin position="286"/>
        <end position="425"/>
    </location>
</feature>
<evidence type="ECO:0000256" key="1">
    <source>
        <dbReference type="ARBA" id="ARBA00009991"/>
    </source>
</evidence>
<sequence length="514" mass="58602">MASVVEYKGLKAGYHCGYCDSEEGKASCGMWAHSMTVQDYQDLIDRGWRRSGKYVYKPVMNQTCCPQYTIRCRPLQFQPSKSHKKVLKKMLKFLAKGEISKGNCEDEPMEPTAEDAVAGDFALINKLDIQCDLTVLSDDLRESLESEEKQKGKSSKREDANELIQSQDIEEKLGSGEPSRSVKVHTVPKPGKGADLSKPPCRKAKEIRKERKRLKLMQQNRAGELEGLQAQCEPLSSSPPKAKCNQPKSLEDLIFESLPENASHKLEVRVVRSSPQSSQFKATFQESYQVYKRYQMVIHKDPPDKPTVSQFTRFLCSSPLEAETSPNGPDCGYGSFHQQYWLDGKIIAVGVIDILPHCVSSVYLYYDPDYSFLSLGVYSALREIAFTRHLHEKTSQLSYYYMGFYIHSCPKMKYKGQYRPSDLLCPETYVWVPIEQCLPSLENSKYCRFNQDSEAVDEGRSKEPDRLQVLYKKAIMPYGVYKKQQKDPRDEAAVLQYAALVGQACSERMLLFRN</sequence>
<feature type="domain" description="N-end aminoacyl transferase N-terminal" evidence="7">
    <location>
        <begin position="14"/>
        <end position="85"/>
    </location>
</feature>
<dbReference type="InterPro" id="IPR017137">
    <property type="entry name" value="Arg-tRNA-P_Trfase_1_euk"/>
</dbReference>
<keyword evidence="13" id="KW-1267">Proteomics identification</keyword>
<dbReference type="InterPro" id="IPR007472">
    <property type="entry name" value="N-end_Aminoacyl_Trfase_C"/>
</dbReference>
<dbReference type="Ensembl" id="ENSSSCT00000039554.3">
    <property type="protein sequence ID" value="ENSSSCP00000057640.1"/>
    <property type="gene ID" value="ENSSSCG00000010699.5"/>
</dbReference>
<evidence type="ECO:0000313" key="9">
    <source>
        <dbReference type="EMBL" id="HDC51074.1"/>
    </source>
</evidence>
<dbReference type="EMBL" id="DQIR01314590">
    <property type="protein sequence ID" value="HDC70068.1"/>
    <property type="molecule type" value="Transcribed_RNA"/>
</dbReference>
<evidence type="ECO:0000256" key="2">
    <source>
        <dbReference type="ARBA" id="ARBA00022679"/>
    </source>
</evidence>
<dbReference type="PANTHER" id="PTHR21367">
    <property type="entry name" value="ARGININE-TRNA-PROTEIN TRANSFERASE 1"/>
    <property type="match status" value="1"/>
</dbReference>
<evidence type="ECO:0000256" key="6">
    <source>
        <dbReference type="SAM" id="MobiDB-lite"/>
    </source>
</evidence>
<name>A0A287BLZ2_PIG</name>
<dbReference type="EMBL" id="DQIR01295596">
    <property type="protein sequence ID" value="HDC51074.1"/>
    <property type="molecule type" value="Transcribed_RNA"/>
</dbReference>
<dbReference type="SUPFAM" id="SSF55729">
    <property type="entry name" value="Acyl-CoA N-acyltransferases (Nat)"/>
    <property type="match status" value="1"/>
</dbReference>
<dbReference type="ExpressionAtlas" id="A0A287BLZ2">
    <property type="expression patterns" value="baseline and differential"/>
</dbReference>
<evidence type="ECO:0000313" key="12">
    <source>
        <dbReference type="VGNC" id="VGNC:85604"/>
    </source>
</evidence>
<keyword evidence="11" id="KW-1185">Reference proteome</keyword>
<keyword evidence="4 5" id="KW-0012">Acyltransferase</keyword>
<evidence type="ECO:0000313" key="10">
    <source>
        <dbReference type="Ensembl" id="ENSSSCP00000057640.1"/>
    </source>
</evidence>
<dbReference type="GO" id="GO:0004057">
    <property type="term" value="F:arginyl-tRNA--protein transferase activity"/>
    <property type="evidence" value="ECO:0007669"/>
    <property type="project" value="UniProtKB-EC"/>
</dbReference>
<evidence type="ECO:0000259" key="8">
    <source>
        <dbReference type="Pfam" id="PF04377"/>
    </source>
</evidence>
<organism evidence="10 11">
    <name type="scientific">Sus scrofa</name>
    <name type="common">Pig</name>
    <dbReference type="NCBI Taxonomy" id="9823"/>
    <lineage>
        <taxon>Eukaryota</taxon>
        <taxon>Metazoa</taxon>
        <taxon>Chordata</taxon>
        <taxon>Craniata</taxon>
        <taxon>Vertebrata</taxon>
        <taxon>Euteleostomi</taxon>
        <taxon>Mammalia</taxon>
        <taxon>Eutheria</taxon>
        <taxon>Laurasiatheria</taxon>
        <taxon>Artiodactyla</taxon>
        <taxon>Suina</taxon>
        <taxon>Suidae</taxon>
        <taxon>Sus</taxon>
    </lineage>
</organism>
<comment type="similarity">
    <text evidence="1 5">Belongs to the R-transferase family.</text>
</comment>
<comment type="catalytic activity">
    <reaction evidence="5">
        <text>an N-terminal L-alpha-aminoacyl-[protein] + L-arginyl-tRNA(Arg) = an N-terminal L-arginyl-L-aminoacyl-[protein] + tRNA(Arg) + H(+)</text>
        <dbReference type="Rhea" id="RHEA:10208"/>
        <dbReference type="Rhea" id="RHEA-COMP:9658"/>
        <dbReference type="Rhea" id="RHEA-COMP:9673"/>
        <dbReference type="Rhea" id="RHEA-COMP:10636"/>
        <dbReference type="Rhea" id="RHEA-COMP:10638"/>
        <dbReference type="ChEBI" id="CHEBI:15378"/>
        <dbReference type="ChEBI" id="CHEBI:78442"/>
        <dbReference type="ChEBI" id="CHEBI:78513"/>
        <dbReference type="ChEBI" id="CHEBI:78597"/>
        <dbReference type="ChEBI" id="CHEBI:83562"/>
        <dbReference type="EC" id="2.3.2.8"/>
    </reaction>
</comment>
<feature type="region of interest" description="Disordered" evidence="6">
    <location>
        <begin position="143"/>
        <end position="199"/>
    </location>
</feature>
<accession>A0A287BLZ2</accession>
<keyword evidence="3 5" id="KW-0833">Ubl conjugation pathway</keyword>
<dbReference type="Bgee" id="ENSSSCG00000010699">
    <property type="expression patterns" value="Expressed in right lobe of liver and 44 other cell types or tissues"/>
</dbReference>
<dbReference type="PANTHER" id="PTHR21367:SF1">
    <property type="entry name" value="ARGINYL-TRNA--PROTEIN TRANSFERASE 1"/>
    <property type="match status" value="1"/>
</dbReference>
<proteinExistence type="evidence at protein level"/>
<dbReference type="InterPro" id="IPR007471">
    <property type="entry name" value="N-end_Aminoacyl_Trfase_N"/>
</dbReference>
<evidence type="ECO:0000256" key="3">
    <source>
        <dbReference type="ARBA" id="ARBA00022786"/>
    </source>
</evidence>
<dbReference type="Pfam" id="PF04377">
    <property type="entry name" value="ATE_C"/>
    <property type="match status" value="1"/>
</dbReference>
<gene>
    <name evidence="10 12" type="primary">ATE1</name>
</gene>
<dbReference type="InterPro" id="IPR016181">
    <property type="entry name" value="Acyl_CoA_acyltransferase"/>
</dbReference>
<dbReference type="GeneID" id="100512816"/>
<keyword evidence="2 5" id="KW-0808">Transferase</keyword>
<dbReference type="RefSeq" id="XP_020929226.1">
    <property type="nucleotide sequence ID" value="XM_021073567.1"/>
</dbReference>
<dbReference type="PIRSF" id="PIRSF037207">
    <property type="entry name" value="ATE1_euk"/>
    <property type="match status" value="1"/>
</dbReference>
<reference evidence="10" key="3">
    <citation type="journal article" date="2020" name="Gigascience">
        <title>An improved pig reference genome sequence to enable pig genetics and genomics research.</title>
        <authorList>
            <person name="Warr A."/>
            <person name="Affara N."/>
            <person name="Aken B."/>
            <person name="Beiki H."/>
            <person name="Bickhart D.M."/>
            <person name="Billis K."/>
            <person name="Chow W."/>
            <person name="Eory L."/>
            <person name="Finlayson H.A."/>
            <person name="Flicek P."/>
            <person name="Giron C.G."/>
            <person name="Griffin D.K."/>
            <person name="Hall R."/>
            <person name="Hannum G."/>
            <person name="Hourlier T."/>
            <person name="Howe K."/>
            <person name="Hume D.A."/>
            <person name="Izuogu O."/>
            <person name="Kim K."/>
            <person name="Koren S."/>
            <person name="Liu H."/>
            <person name="Manchanda N."/>
            <person name="Martin F.J."/>
            <person name="Nonneman D.J."/>
            <person name="O'Connor R.E."/>
            <person name="Phillippy A.M."/>
            <person name="Rohrer G.A."/>
            <person name="Rosen B.D."/>
            <person name="Rund L.A."/>
            <person name="Sargent C.A."/>
            <person name="Schook L.B."/>
            <person name="Schroeder S.G."/>
            <person name="Schwartz A.S."/>
            <person name="Skinner B.M."/>
            <person name="Talbot R."/>
            <person name="Tseng E."/>
            <person name="Tuggle C.K."/>
            <person name="Watson M."/>
            <person name="Smith T.P.L."/>
            <person name="Archibald A.L."/>
        </authorList>
    </citation>
    <scope>NUCLEOTIDE SEQUENCE [LARGE SCALE GENOMIC DNA]</scope>
    <source>
        <strain evidence="10">Duroc</strain>
    </source>
</reference>
<evidence type="ECO:0000256" key="4">
    <source>
        <dbReference type="ARBA" id="ARBA00023315"/>
    </source>
</evidence>
<evidence type="ECO:0007829" key="13">
    <source>
        <dbReference type="PeptideAtlas" id="A0A287BLZ2"/>
    </source>
</evidence>
<dbReference type="AlphaFoldDB" id="A0A287BLZ2"/>
<dbReference type="Pfam" id="PF04376">
    <property type="entry name" value="ATE_N"/>
    <property type="match status" value="1"/>
</dbReference>
<comment type="function">
    <text evidence="5">Involved in the post-translational conjugation of arginine to the N-terminal aspartate or glutamate of a protein. This arginylation is required for degradation of the protein via the ubiquitin pathway.</text>
</comment>
<dbReference type="EC" id="2.3.2.8" evidence="5"/>
<feature type="compositionally biased region" description="Basic and acidic residues" evidence="6">
    <location>
        <begin position="143"/>
        <end position="160"/>
    </location>
</feature>
<evidence type="ECO:0000259" key="7">
    <source>
        <dbReference type="Pfam" id="PF04376"/>
    </source>
</evidence>
<reference evidence="10" key="4">
    <citation type="submission" date="2025-05" db="UniProtKB">
        <authorList>
            <consortium name="Ensembl"/>
        </authorList>
    </citation>
    <scope>IDENTIFICATION</scope>
</reference>
<dbReference type="GeneTree" id="ENSGT00500000044926"/>